<dbReference type="Pfam" id="PF04397">
    <property type="entry name" value="LytTR"/>
    <property type="match status" value="1"/>
</dbReference>
<name>A0A7Y6BS10_9BACL</name>
<dbReference type="PROSITE" id="PS50930">
    <property type="entry name" value="HTH_LYTTR"/>
    <property type="match status" value="1"/>
</dbReference>
<dbReference type="Gene3D" id="2.40.50.1020">
    <property type="entry name" value="LytTr DNA-binding domain"/>
    <property type="match status" value="1"/>
</dbReference>
<organism evidence="2 3">
    <name type="scientific">Paenibacillus xylanilyticus</name>
    <dbReference type="NCBI Taxonomy" id="248903"/>
    <lineage>
        <taxon>Bacteria</taxon>
        <taxon>Bacillati</taxon>
        <taxon>Bacillota</taxon>
        <taxon>Bacilli</taxon>
        <taxon>Bacillales</taxon>
        <taxon>Paenibacillaceae</taxon>
        <taxon>Paenibacillus</taxon>
    </lineage>
</organism>
<dbReference type="InterPro" id="IPR007492">
    <property type="entry name" value="LytTR_DNA-bd_dom"/>
</dbReference>
<dbReference type="SMART" id="SM00850">
    <property type="entry name" value="LytTR"/>
    <property type="match status" value="1"/>
</dbReference>
<dbReference type="EMBL" id="JABMCB010000119">
    <property type="protein sequence ID" value="NUU73962.1"/>
    <property type="molecule type" value="Genomic_DNA"/>
</dbReference>
<keyword evidence="3" id="KW-1185">Reference proteome</keyword>
<comment type="caution">
    <text evidence="2">The sequence shown here is derived from an EMBL/GenBank/DDBJ whole genome shotgun (WGS) entry which is preliminary data.</text>
</comment>
<protein>
    <recommendedName>
        <fullName evidence="1">HTH LytTR-type domain-containing protein</fullName>
    </recommendedName>
</protein>
<evidence type="ECO:0000313" key="3">
    <source>
        <dbReference type="Proteomes" id="UP000526125"/>
    </source>
</evidence>
<evidence type="ECO:0000259" key="1">
    <source>
        <dbReference type="PROSITE" id="PS50930"/>
    </source>
</evidence>
<dbReference type="AlphaFoldDB" id="A0A7Y6BS10"/>
<accession>A0A7Y6BS10</accession>
<evidence type="ECO:0000313" key="2">
    <source>
        <dbReference type="EMBL" id="NUU73962.1"/>
    </source>
</evidence>
<sequence>MQVQVFEISNDTPAMIHEDDILYVTINIVEGYRVKTKEGKYFNFPTAKFFMGHIPFVQVDRNLLVNKTNVVSIEGATMKLTNGEELKGSHSRQVQINELLSI</sequence>
<proteinExistence type="predicted"/>
<dbReference type="RefSeq" id="WP_175393947.1">
    <property type="nucleotide sequence ID" value="NZ_JABMCB010000119.1"/>
</dbReference>
<feature type="domain" description="HTH LytTR-type" evidence="1">
    <location>
        <begin position="56"/>
        <end position="102"/>
    </location>
</feature>
<reference evidence="2 3" key="1">
    <citation type="submission" date="2020-05" db="EMBL/GenBank/DDBJ databases">
        <title>Genome Sequencing of Type Strains.</title>
        <authorList>
            <person name="Lemaire J.F."/>
            <person name="Inderbitzin P."/>
            <person name="Gregorio O.A."/>
            <person name="Collins S.B."/>
            <person name="Wespe N."/>
            <person name="Knight-Connoni V."/>
        </authorList>
    </citation>
    <scope>NUCLEOTIDE SEQUENCE [LARGE SCALE GENOMIC DNA]</scope>
    <source>
        <strain evidence="2 3">LMG 21957</strain>
    </source>
</reference>
<gene>
    <name evidence="2" type="ORF">HP552_01530</name>
</gene>
<dbReference type="Proteomes" id="UP000526125">
    <property type="component" value="Unassembled WGS sequence"/>
</dbReference>
<dbReference type="GO" id="GO:0003677">
    <property type="term" value="F:DNA binding"/>
    <property type="evidence" value="ECO:0007669"/>
    <property type="project" value="InterPro"/>
</dbReference>